<comment type="caution">
    <text evidence="6">The sequence shown here is derived from an EMBL/GenBank/DDBJ whole genome shotgun (WGS) entry which is preliminary data.</text>
</comment>
<dbReference type="InterPro" id="IPR009828">
    <property type="entry name" value="CYRIA/CYRIB_Rac1-bd"/>
</dbReference>
<dbReference type="PANTHER" id="PTHR12422">
    <property type="entry name" value="GH09096P"/>
    <property type="match status" value="1"/>
</dbReference>
<accession>X6NAL2</accession>
<dbReference type="GO" id="GO:0016020">
    <property type="term" value="C:membrane"/>
    <property type="evidence" value="ECO:0007669"/>
    <property type="project" value="UniProtKB-SubCell"/>
</dbReference>
<dbReference type="AlphaFoldDB" id="X6NAL2"/>
<sequence>MGGLFSIFNSNELKDFELLWTHDNIPENDAKVFEDGQVLAEKCFRVKKSLEDYNGCKDVIKSAMESKQGTEENRQATRRAMEMVAPNAALCAEWYDCAVEVGNFFKDRVFPILAKHVDVEQKESDNKEEKKSEEPTDLSEKGILLHHALIRQICELFDFLLAFDQLKMLKSQVQNGMLYLGWEEGDIPILEILYR</sequence>
<name>X6NAL2_RETFI</name>
<dbReference type="Pfam" id="PF07159">
    <property type="entry name" value="CYRIA-B_Rac1-bd"/>
    <property type="match status" value="1"/>
</dbReference>
<protein>
    <recommendedName>
        <fullName evidence="5">CYRIA/CYRIB Rac1 binding domain-containing protein</fullName>
    </recommendedName>
</protein>
<evidence type="ECO:0000256" key="2">
    <source>
        <dbReference type="ARBA" id="ARBA00005778"/>
    </source>
</evidence>
<dbReference type="OrthoDB" id="60973at2759"/>
<evidence type="ECO:0000259" key="5">
    <source>
        <dbReference type="Pfam" id="PF07159"/>
    </source>
</evidence>
<keyword evidence="7" id="KW-1185">Reference proteome</keyword>
<feature type="domain" description="CYRIA/CYRIB Rac1 binding" evidence="5">
    <location>
        <begin position="28"/>
        <end position="179"/>
    </location>
</feature>
<dbReference type="EMBL" id="ASPP01010362">
    <property type="protein sequence ID" value="ETO22918.1"/>
    <property type="molecule type" value="Genomic_DNA"/>
</dbReference>
<comment type="subcellular location">
    <subcellularLocation>
        <location evidence="1">Membrane</location>
        <topology evidence="1">Lipid-anchor</topology>
    </subcellularLocation>
</comment>
<dbReference type="GO" id="GO:0031267">
    <property type="term" value="F:small GTPase binding"/>
    <property type="evidence" value="ECO:0007669"/>
    <property type="project" value="InterPro"/>
</dbReference>
<feature type="non-terminal residue" evidence="6">
    <location>
        <position position="195"/>
    </location>
</feature>
<keyword evidence="3" id="KW-0472">Membrane</keyword>
<evidence type="ECO:0000256" key="3">
    <source>
        <dbReference type="ARBA" id="ARBA00023136"/>
    </source>
</evidence>
<dbReference type="GO" id="GO:0030833">
    <property type="term" value="P:regulation of actin filament polymerization"/>
    <property type="evidence" value="ECO:0007669"/>
    <property type="project" value="InterPro"/>
</dbReference>
<dbReference type="Proteomes" id="UP000023152">
    <property type="component" value="Unassembled WGS sequence"/>
</dbReference>
<evidence type="ECO:0000256" key="1">
    <source>
        <dbReference type="ARBA" id="ARBA00004635"/>
    </source>
</evidence>
<gene>
    <name evidence="6" type="ORF">RFI_14274</name>
</gene>
<evidence type="ECO:0000313" key="6">
    <source>
        <dbReference type="EMBL" id="ETO22918.1"/>
    </source>
</evidence>
<comment type="similarity">
    <text evidence="2">Belongs to the CYRI family.</text>
</comment>
<organism evidence="6 7">
    <name type="scientific">Reticulomyxa filosa</name>
    <dbReference type="NCBI Taxonomy" id="46433"/>
    <lineage>
        <taxon>Eukaryota</taxon>
        <taxon>Sar</taxon>
        <taxon>Rhizaria</taxon>
        <taxon>Retaria</taxon>
        <taxon>Foraminifera</taxon>
        <taxon>Monothalamids</taxon>
        <taxon>Reticulomyxidae</taxon>
        <taxon>Reticulomyxa</taxon>
    </lineage>
</organism>
<dbReference type="InterPro" id="IPR039789">
    <property type="entry name" value="CYRI"/>
</dbReference>
<keyword evidence="4" id="KW-0449">Lipoprotein</keyword>
<evidence type="ECO:0000313" key="7">
    <source>
        <dbReference type="Proteomes" id="UP000023152"/>
    </source>
</evidence>
<reference evidence="6 7" key="1">
    <citation type="journal article" date="2013" name="Curr. Biol.">
        <title>The Genome of the Foraminiferan Reticulomyxa filosa.</title>
        <authorList>
            <person name="Glockner G."/>
            <person name="Hulsmann N."/>
            <person name="Schleicher M."/>
            <person name="Noegel A.A."/>
            <person name="Eichinger L."/>
            <person name="Gallinger C."/>
            <person name="Pawlowski J."/>
            <person name="Sierra R."/>
            <person name="Euteneuer U."/>
            <person name="Pillet L."/>
            <person name="Moustafa A."/>
            <person name="Platzer M."/>
            <person name="Groth M."/>
            <person name="Szafranski K."/>
            <person name="Schliwa M."/>
        </authorList>
    </citation>
    <scope>NUCLEOTIDE SEQUENCE [LARGE SCALE GENOMIC DNA]</scope>
</reference>
<proteinExistence type="inferred from homology"/>
<evidence type="ECO:0000256" key="4">
    <source>
        <dbReference type="ARBA" id="ARBA00023288"/>
    </source>
</evidence>